<dbReference type="KEGG" id="vg:80512914"/>
<organism evidence="3 4">
    <name type="scientific">Powai lake megavirus</name>
    <dbReference type="NCBI Taxonomy" id="1842663"/>
    <lineage>
        <taxon>Viruses</taxon>
        <taxon>Varidnaviria</taxon>
        <taxon>Bamfordvirae</taxon>
        <taxon>Nucleocytoviricota</taxon>
        <taxon>Megaviricetes</taxon>
        <taxon>Imitervirales</taxon>
        <taxon>Mimiviridae</taxon>
        <taxon>Megamimivirinae</taxon>
        <taxon>Megavirus</taxon>
        <taxon>Megavirus powaiense</taxon>
    </lineage>
</organism>
<accession>A0A167RD83</accession>
<evidence type="ECO:0000256" key="2">
    <source>
        <dbReference type="SAM" id="Phobius"/>
    </source>
</evidence>
<feature type="region of interest" description="Disordered" evidence="1">
    <location>
        <begin position="98"/>
        <end position="123"/>
    </location>
</feature>
<feature type="compositionally biased region" description="Low complexity" evidence="1">
    <location>
        <begin position="10"/>
        <end position="34"/>
    </location>
</feature>
<keyword evidence="4" id="KW-1185">Reference proteome</keyword>
<sequence>MNKKIDFFNKDNNNSNQNNNNMKKSSRQSYGSKSSHPHKINQEVSLPKRRGRRPKKILDNINADMSENASDTNNTNNNSAVILRLNIDPSKIAAMKNSDKTDICSDSSPTDDPSSEGMFNNDIPRDNECQKCSKNEKMLQYLKFKLDKHEKKDKQDNSNKIYSNKINFVSIRDGKKIILKKTNVRCWWDSHEFDNLPFFLPELYHMNTYYIMGCFCSFNCALAYNLYYLKDSKMYDRKSLIFKIYREMYGLSADDPIDIKEAPPKEILEAFGGNMSIDTFRRSFNKIKKEFIIYMPPVKPINLTIEERNTDINIDDCDKEYVLKRKKPLTKKRSVMSSLTNRLESD</sequence>
<reference evidence="3 4" key="1">
    <citation type="journal article" date="2016" name="Genome Announc.">
        <title>Complete Genome Sequence of a New Megavirus Family Member Isolated from an Inland Water Lake for the First Time in India.</title>
        <authorList>
            <person name="Chatterjee A."/>
            <person name="Ali F."/>
            <person name="Bange D."/>
            <person name="Kondabagil K."/>
        </authorList>
    </citation>
    <scope>NUCLEOTIDE SEQUENCE [LARGE SCALE GENOMIC DNA]</scope>
    <source>
        <strain evidence="3">1</strain>
    </source>
</reference>
<feature type="region of interest" description="Disordered" evidence="1">
    <location>
        <begin position="1"/>
        <end position="54"/>
    </location>
</feature>
<keyword evidence="2" id="KW-0812">Transmembrane</keyword>
<evidence type="ECO:0000313" key="4">
    <source>
        <dbReference type="Proteomes" id="UP000241365"/>
    </source>
</evidence>
<feature type="transmembrane region" description="Helical" evidence="2">
    <location>
        <begin position="209"/>
        <end position="229"/>
    </location>
</feature>
<protein>
    <submittedName>
        <fullName evidence="3">Putative viral transcription factor</fullName>
    </submittedName>
</protein>
<dbReference type="GeneID" id="80512914"/>
<name>A0A167RD83_9VIRU</name>
<dbReference type="EMBL" id="KU877344">
    <property type="protein sequence ID" value="ANB50552.1"/>
    <property type="molecule type" value="Genomic_DNA"/>
</dbReference>
<keyword evidence="2" id="KW-1133">Transmembrane helix</keyword>
<evidence type="ECO:0000313" key="3">
    <source>
        <dbReference type="EMBL" id="ANB50552.1"/>
    </source>
</evidence>
<proteinExistence type="predicted"/>
<keyword evidence="2" id="KW-0472">Membrane</keyword>
<dbReference type="RefSeq" id="YP_010776303.1">
    <property type="nucleotide sequence ID" value="NC_075034.1"/>
</dbReference>
<evidence type="ECO:0000256" key="1">
    <source>
        <dbReference type="SAM" id="MobiDB-lite"/>
    </source>
</evidence>
<dbReference type="Proteomes" id="UP000241365">
    <property type="component" value="Segment"/>
</dbReference>